<evidence type="ECO:0000256" key="1">
    <source>
        <dbReference type="SAM" id="SignalP"/>
    </source>
</evidence>
<accession>Q2N7I8</accession>
<sequence>MMRRGAALAGLSSLLVSAATLSAQSSAPEAGTYRGKCEYADRLVPFLGQGYTFWLCDELLVERKGDEGRFVFRSRDGRPAAFTGTWNEHALTVRHLRLGTQPALEVKGECKVFRATDRVAAVTCIVDRRGRGWAANFVPGDG</sequence>
<organism evidence="2 3">
    <name type="scientific">Erythrobacter litoralis (strain HTCC2594)</name>
    <dbReference type="NCBI Taxonomy" id="314225"/>
    <lineage>
        <taxon>Bacteria</taxon>
        <taxon>Pseudomonadati</taxon>
        <taxon>Pseudomonadota</taxon>
        <taxon>Alphaproteobacteria</taxon>
        <taxon>Sphingomonadales</taxon>
        <taxon>Erythrobacteraceae</taxon>
        <taxon>Erythrobacter/Porphyrobacter group</taxon>
        <taxon>Erythrobacter</taxon>
    </lineage>
</organism>
<name>Q2N7I8_ERYLH</name>
<proteinExistence type="predicted"/>
<keyword evidence="3" id="KW-1185">Reference proteome</keyword>
<dbReference type="KEGG" id="eli:ELI_11305"/>
<evidence type="ECO:0000313" key="3">
    <source>
        <dbReference type="Proteomes" id="UP000008808"/>
    </source>
</evidence>
<protein>
    <submittedName>
        <fullName evidence="2">Uncharacterized protein</fullName>
    </submittedName>
</protein>
<dbReference type="EMBL" id="CP000157">
    <property type="protein sequence ID" value="ABC64353.1"/>
    <property type="molecule type" value="Genomic_DNA"/>
</dbReference>
<dbReference type="RefSeq" id="WP_011415176.1">
    <property type="nucleotide sequence ID" value="NC_007722.1"/>
</dbReference>
<dbReference type="STRING" id="314225.ELI_11305"/>
<dbReference type="AlphaFoldDB" id="Q2N7I8"/>
<dbReference type="Proteomes" id="UP000008808">
    <property type="component" value="Chromosome"/>
</dbReference>
<evidence type="ECO:0000313" key="2">
    <source>
        <dbReference type="EMBL" id="ABC64353.1"/>
    </source>
</evidence>
<keyword evidence="1" id="KW-0732">Signal</keyword>
<reference evidence="3" key="1">
    <citation type="journal article" date="2009" name="J. Bacteriol.">
        <title>Complete genome sequence of Erythrobacter litoralis HTCC2594.</title>
        <authorList>
            <person name="Oh H.M."/>
            <person name="Giovannoni S.J."/>
            <person name="Ferriera S."/>
            <person name="Johnson J."/>
            <person name="Cho J.C."/>
        </authorList>
    </citation>
    <scope>NUCLEOTIDE SEQUENCE [LARGE SCALE GENOMIC DNA]</scope>
    <source>
        <strain evidence="3">HTCC2594</strain>
    </source>
</reference>
<dbReference type="HOGENOM" id="CLU_1812844_0_0_5"/>
<feature type="signal peptide" evidence="1">
    <location>
        <begin position="1"/>
        <end position="18"/>
    </location>
</feature>
<gene>
    <name evidence="2" type="ordered locus">ELI_11305</name>
</gene>
<feature type="chain" id="PRO_5004213086" evidence="1">
    <location>
        <begin position="19"/>
        <end position="142"/>
    </location>
</feature>